<feature type="transmembrane region" description="Helical" evidence="8">
    <location>
        <begin position="662"/>
        <end position="685"/>
    </location>
</feature>
<dbReference type="AlphaFoldDB" id="A0A0N5AUQ9"/>
<evidence type="ECO:0000256" key="5">
    <source>
        <dbReference type="ARBA" id="ARBA00022989"/>
    </source>
</evidence>
<feature type="transmembrane region" description="Helical" evidence="8">
    <location>
        <begin position="93"/>
        <end position="113"/>
    </location>
</feature>
<evidence type="ECO:0000256" key="6">
    <source>
        <dbReference type="ARBA" id="ARBA00023136"/>
    </source>
</evidence>
<dbReference type="GO" id="GO:0016020">
    <property type="term" value="C:membrane"/>
    <property type="evidence" value="ECO:0007669"/>
    <property type="project" value="UniProtKB-SubCell"/>
</dbReference>
<sequence>MTDSRETSTRRRWERGDPELSERLLSEVKDSEVASVTMVTKNSLLQSLRSYPSAVFYMLGNEFCERFSFYGMKAILTLYLINEHHYKENQASLFYHAFVSLAFASPLLGSIAADNYFGRFRVIFWGSLIYVIGHVLLSLGAIPEFSYNVRSSLDFSGLFVIALATGAIKPCVSAFAADQRCVNGMFERGNEDNVAIVEFNEDQKAQRTQFFSFFYFAINAGSLVAILLTPMLRGRVKCFGSEYCFPLAFGVPGVLMLIAFLIFVAGWKRYKTASSASNNEVFHVIGCMFYAGKQKLIATYRKQDKAEHWIDYAASRYSHQLIVGVKSLTGVLVLFMPIIPFWALSDQQGSTWVLQARRMDGRIGPLTVLPDQMNTINPLIILIMVPIFEAYLYPLTRKMVHVTPLRKMGVGGVLIGISFVMAGILQLYVNGTMEPRPEPGHVFLQRFGNSTVKYYLNGVPLEFGKTDLEVGEYAVNAEDGSSFGISLTKSASGYVLGLFDSPDNKTEMALFQYSCEKSENGRTRLYLLVPEASALDGGMFYVVDYKGNIHKQITIASGNWVEIEPALISSPNYLLVFGESNCTLSTCKYRQKFFAQMGAAQVIHITEGLADVYTVVRPNSISILWQLPQFIVITVGEILFSISGLEFSYSQATPNMRSVMQAIWLTTVFLGNVIDMLISGSHVVAEPALEFFVYALLMVLVIGLFILFSMRYTYAEDRINITLNSVQNKPPIPLAKTDKNFHGLD</sequence>
<dbReference type="FunFam" id="1.20.1250.20:FF:000612">
    <property type="entry name" value="Peptide transporter 3"/>
    <property type="match status" value="1"/>
</dbReference>
<dbReference type="CDD" id="cd17347">
    <property type="entry name" value="MFS_SLC15A1_2_like"/>
    <property type="match status" value="1"/>
</dbReference>
<dbReference type="Pfam" id="PF00854">
    <property type="entry name" value="PTR2"/>
    <property type="match status" value="2"/>
</dbReference>
<feature type="transmembrane region" description="Helical" evidence="8">
    <location>
        <begin position="321"/>
        <end position="344"/>
    </location>
</feature>
<dbReference type="Proteomes" id="UP000046393">
    <property type="component" value="Unplaced"/>
</dbReference>
<feature type="transmembrane region" description="Helical" evidence="8">
    <location>
        <begin position="376"/>
        <end position="396"/>
    </location>
</feature>
<feature type="transmembrane region" description="Helical" evidence="8">
    <location>
        <begin position="63"/>
        <end position="81"/>
    </location>
</feature>
<comment type="similarity">
    <text evidence="2 7">Belongs to the major facilitator superfamily. Proton-dependent oligopeptide transporter (POT/PTR) (TC 2.A.17) family.</text>
</comment>
<dbReference type="SUPFAM" id="SSF103473">
    <property type="entry name" value="MFS general substrate transporter"/>
    <property type="match status" value="1"/>
</dbReference>
<dbReference type="GO" id="GO:0022857">
    <property type="term" value="F:transmembrane transporter activity"/>
    <property type="evidence" value="ECO:0007669"/>
    <property type="project" value="InterPro"/>
</dbReference>
<evidence type="ECO:0000256" key="3">
    <source>
        <dbReference type="ARBA" id="ARBA00022692"/>
    </source>
</evidence>
<feature type="transmembrane region" description="Helical" evidence="8">
    <location>
        <begin position="691"/>
        <end position="710"/>
    </location>
</feature>
<dbReference type="InterPro" id="IPR000109">
    <property type="entry name" value="POT_fam"/>
</dbReference>
<dbReference type="InterPro" id="IPR036259">
    <property type="entry name" value="MFS_trans_sf"/>
</dbReference>
<keyword evidence="6 8" id="KW-0472">Membrane</keyword>
<feature type="transmembrane region" description="Helical" evidence="8">
    <location>
        <begin position="213"/>
        <end position="233"/>
    </location>
</feature>
<feature type="transmembrane region" description="Helical" evidence="8">
    <location>
        <begin position="245"/>
        <end position="267"/>
    </location>
</feature>
<name>A0A0N5AUQ9_9BILA</name>
<feature type="transmembrane region" description="Helical" evidence="8">
    <location>
        <begin position="623"/>
        <end position="642"/>
    </location>
</feature>
<dbReference type="InterPro" id="IPR018456">
    <property type="entry name" value="PTR2_symporter_CS"/>
</dbReference>
<feature type="transmembrane region" description="Helical" evidence="8">
    <location>
        <begin position="122"/>
        <end position="143"/>
    </location>
</feature>
<accession>A0A0N5AUQ9</accession>
<keyword evidence="7" id="KW-0813">Transport</keyword>
<evidence type="ECO:0000256" key="1">
    <source>
        <dbReference type="ARBA" id="ARBA00004141"/>
    </source>
</evidence>
<keyword evidence="9" id="KW-1185">Reference proteome</keyword>
<keyword evidence="3 7" id="KW-0812">Transmembrane</keyword>
<dbReference type="Gene3D" id="1.20.1250.20">
    <property type="entry name" value="MFS general substrate transporter like domains"/>
    <property type="match status" value="2"/>
</dbReference>
<dbReference type="PANTHER" id="PTHR11654">
    <property type="entry name" value="OLIGOPEPTIDE TRANSPORTER-RELATED"/>
    <property type="match status" value="1"/>
</dbReference>
<dbReference type="STRING" id="451379.A0A0N5AUQ9"/>
<keyword evidence="4" id="KW-0571">Peptide transport</keyword>
<comment type="subcellular location">
    <subcellularLocation>
        <location evidence="1 7">Membrane</location>
        <topology evidence="1 7">Multi-pass membrane protein</topology>
    </subcellularLocation>
</comment>
<protein>
    <submittedName>
        <fullName evidence="10">Peptide transporter 3</fullName>
    </submittedName>
</protein>
<dbReference type="GO" id="GO:0006857">
    <property type="term" value="P:oligopeptide transport"/>
    <property type="evidence" value="ECO:0007669"/>
    <property type="project" value="InterPro"/>
</dbReference>
<evidence type="ECO:0000256" key="8">
    <source>
        <dbReference type="SAM" id="Phobius"/>
    </source>
</evidence>
<dbReference type="WBParaSite" id="SMUV_0000860101-mRNA-1">
    <property type="protein sequence ID" value="SMUV_0000860101-mRNA-1"/>
    <property type="gene ID" value="SMUV_0000860101"/>
</dbReference>
<keyword evidence="4" id="KW-0653">Protein transport</keyword>
<evidence type="ECO:0000313" key="10">
    <source>
        <dbReference type="WBParaSite" id="SMUV_0000860101-mRNA-1"/>
    </source>
</evidence>
<organism evidence="9 10">
    <name type="scientific">Syphacia muris</name>
    <dbReference type="NCBI Taxonomy" id="451379"/>
    <lineage>
        <taxon>Eukaryota</taxon>
        <taxon>Metazoa</taxon>
        <taxon>Ecdysozoa</taxon>
        <taxon>Nematoda</taxon>
        <taxon>Chromadorea</taxon>
        <taxon>Rhabditida</taxon>
        <taxon>Spirurina</taxon>
        <taxon>Oxyuridomorpha</taxon>
        <taxon>Oxyuroidea</taxon>
        <taxon>Oxyuridae</taxon>
        <taxon>Syphacia</taxon>
    </lineage>
</organism>
<proteinExistence type="inferred from homology"/>
<evidence type="ECO:0000256" key="4">
    <source>
        <dbReference type="ARBA" id="ARBA00022856"/>
    </source>
</evidence>
<feature type="transmembrane region" description="Helical" evidence="8">
    <location>
        <begin position="155"/>
        <end position="177"/>
    </location>
</feature>
<reference evidence="10" key="1">
    <citation type="submission" date="2017-02" db="UniProtKB">
        <authorList>
            <consortium name="WormBaseParasite"/>
        </authorList>
    </citation>
    <scope>IDENTIFICATION</scope>
</reference>
<evidence type="ECO:0000256" key="7">
    <source>
        <dbReference type="RuleBase" id="RU003755"/>
    </source>
</evidence>
<keyword evidence="5 8" id="KW-1133">Transmembrane helix</keyword>
<dbReference type="PROSITE" id="PS01023">
    <property type="entry name" value="PTR2_2"/>
    <property type="match status" value="1"/>
</dbReference>
<evidence type="ECO:0000256" key="2">
    <source>
        <dbReference type="ARBA" id="ARBA00005982"/>
    </source>
</evidence>
<feature type="transmembrane region" description="Helical" evidence="8">
    <location>
        <begin position="408"/>
        <end position="429"/>
    </location>
</feature>
<evidence type="ECO:0000313" key="9">
    <source>
        <dbReference type="Proteomes" id="UP000046393"/>
    </source>
</evidence>